<keyword evidence="12" id="KW-1185">Reference proteome</keyword>
<evidence type="ECO:0000256" key="1">
    <source>
        <dbReference type="ARBA" id="ARBA00001947"/>
    </source>
</evidence>
<dbReference type="GO" id="GO:0004177">
    <property type="term" value="F:aminopeptidase activity"/>
    <property type="evidence" value="ECO:0007669"/>
    <property type="project" value="UniProtKB-KW"/>
</dbReference>
<sequence>MDKKETVKYREEAMELAAFIKESPTPFHVTANIGVILEKEGFMPLQESRKWEMKAGGKYYVTRNHSSIIAFEIGEDPADYNFQIAASHSDSPTFKVKENAQMEVRGHYTKLNTEGYGGMLCGPWFDRPLSLAGRAVVKEEGGLKECLVKIDRDLLMIPSLAIHMNRQANEGQSFNKQTDMLPLIAGRVLEEGEVKAEIAGEIGVKPDEILGMDLFLYNRMEPSIWGMDEEFLSCPQLDDLQCAYASLKGFLAGKNPKGVNVFACFDNEEVGSGTKQGAASTFLADVLKRINSGLGKTDEDFCRAAASSFMISCDNAHAVHPNYTQKTDEGNCAYINEGIVVKSHAGQKYTSDGVSIAIFKAICEKAGVPLQYFANRSDMAGGSTLGNLAMAQVSMKAVDIGLPQLAMHSPFETSGVLDIEYLKRAAECFFRTHIHEDADGAIRMETE</sequence>
<dbReference type="OrthoDB" id="9764268at2"/>
<evidence type="ECO:0000256" key="6">
    <source>
        <dbReference type="ARBA" id="ARBA00022801"/>
    </source>
</evidence>
<comment type="similarity">
    <text evidence="2 9">Belongs to the peptidase M18 family.</text>
</comment>
<keyword evidence="3 9" id="KW-0031">Aminopeptidase</keyword>
<evidence type="ECO:0000256" key="5">
    <source>
        <dbReference type="ARBA" id="ARBA00022723"/>
    </source>
</evidence>
<dbReference type="EC" id="3.4.11.-" evidence="10"/>
<keyword evidence="5 9" id="KW-0479">Metal-binding</keyword>
<dbReference type="GO" id="GO:0006508">
    <property type="term" value="P:proteolysis"/>
    <property type="evidence" value="ECO:0007669"/>
    <property type="project" value="UniProtKB-KW"/>
</dbReference>
<reference evidence="11 12" key="1">
    <citation type="submission" date="2018-08" db="EMBL/GenBank/DDBJ databases">
        <title>A genome reference for cultivated species of the human gut microbiota.</title>
        <authorList>
            <person name="Zou Y."/>
            <person name="Xue W."/>
            <person name="Luo G."/>
        </authorList>
    </citation>
    <scope>NUCLEOTIDE SEQUENCE [LARGE SCALE GENOMIC DNA]</scope>
    <source>
        <strain evidence="11 12">AF37-2AT</strain>
    </source>
</reference>
<name>A0A3E3K426_9FIRM</name>
<evidence type="ECO:0000313" key="12">
    <source>
        <dbReference type="Proteomes" id="UP000261080"/>
    </source>
</evidence>
<protein>
    <recommendedName>
        <fullName evidence="10">M18 family aminopeptidase</fullName>
        <ecNumber evidence="10">3.4.11.-</ecNumber>
    </recommendedName>
</protein>
<dbReference type="Gene3D" id="2.30.250.10">
    <property type="entry name" value="Aminopeptidase i, Domain 2"/>
    <property type="match status" value="1"/>
</dbReference>
<comment type="caution">
    <text evidence="11">The sequence shown here is derived from an EMBL/GenBank/DDBJ whole genome shotgun (WGS) entry which is preliminary data.</text>
</comment>
<organism evidence="11 12">
    <name type="scientific">Sellimonas intestinalis</name>
    <dbReference type="NCBI Taxonomy" id="1653434"/>
    <lineage>
        <taxon>Bacteria</taxon>
        <taxon>Bacillati</taxon>
        <taxon>Bacillota</taxon>
        <taxon>Clostridia</taxon>
        <taxon>Lachnospirales</taxon>
        <taxon>Lachnospiraceae</taxon>
        <taxon>Sellimonas</taxon>
    </lineage>
</organism>
<dbReference type="EMBL" id="QVLX01000002">
    <property type="protein sequence ID" value="RGE88609.1"/>
    <property type="molecule type" value="Genomic_DNA"/>
</dbReference>
<dbReference type="PANTHER" id="PTHR28570">
    <property type="entry name" value="ASPARTYL AMINOPEPTIDASE"/>
    <property type="match status" value="1"/>
</dbReference>
<evidence type="ECO:0000256" key="9">
    <source>
        <dbReference type="RuleBase" id="RU004386"/>
    </source>
</evidence>
<dbReference type="GO" id="GO:0005737">
    <property type="term" value="C:cytoplasm"/>
    <property type="evidence" value="ECO:0007669"/>
    <property type="project" value="UniProtKB-ARBA"/>
</dbReference>
<dbReference type="InterPro" id="IPR023358">
    <property type="entry name" value="Peptidase_M18_dom2"/>
</dbReference>
<dbReference type="SUPFAM" id="SSF53187">
    <property type="entry name" value="Zn-dependent exopeptidases"/>
    <property type="match status" value="1"/>
</dbReference>
<dbReference type="GeneID" id="97194134"/>
<proteinExistence type="inferred from homology"/>
<dbReference type="AlphaFoldDB" id="A0A3E3K426"/>
<evidence type="ECO:0000313" key="11">
    <source>
        <dbReference type="EMBL" id="RGE88609.1"/>
    </source>
</evidence>
<dbReference type="CDD" id="cd05658">
    <property type="entry name" value="M18_DAP"/>
    <property type="match status" value="1"/>
</dbReference>
<keyword evidence="8 9" id="KW-0482">Metalloprotease</keyword>
<evidence type="ECO:0000256" key="10">
    <source>
        <dbReference type="RuleBase" id="RU004387"/>
    </source>
</evidence>
<keyword evidence="4 9" id="KW-0645">Protease</keyword>
<dbReference type="NCBIfam" id="NF002759">
    <property type="entry name" value="PRK02813.1"/>
    <property type="match status" value="1"/>
</dbReference>
<keyword evidence="7 9" id="KW-0862">Zinc</keyword>
<dbReference type="GO" id="GO:0008270">
    <property type="term" value="F:zinc ion binding"/>
    <property type="evidence" value="ECO:0007669"/>
    <property type="project" value="InterPro"/>
</dbReference>
<dbReference type="Proteomes" id="UP000261080">
    <property type="component" value="Unassembled WGS sequence"/>
</dbReference>
<dbReference type="PANTHER" id="PTHR28570:SF3">
    <property type="entry name" value="ASPARTYL AMINOPEPTIDASE"/>
    <property type="match status" value="1"/>
</dbReference>
<evidence type="ECO:0000256" key="8">
    <source>
        <dbReference type="ARBA" id="ARBA00023049"/>
    </source>
</evidence>
<dbReference type="Gene3D" id="3.40.630.10">
    <property type="entry name" value="Zn peptidases"/>
    <property type="match status" value="1"/>
</dbReference>
<dbReference type="PRINTS" id="PR00932">
    <property type="entry name" value="AMINO1PTASE"/>
</dbReference>
<accession>A0A3E3K426</accession>
<evidence type="ECO:0000256" key="2">
    <source>
        <dbReference type="ARBA" id="ARBA00008290"/>
    </source>
</evidence>
<comment type="cofactor">
    <cofactor evidence="1 10">
        <name>Zn(2+)</name>
        <dbReference type="ChEBI" id="CHEBI:29105"/>
    </cofactor>
</comment>
<dbReference type="InterPro" id="IPR001948">
    <property type="entry name" value="Peptidase_M18"/>
</dbReference>
<keyword evidence="6 9" id="KW-0378">Hydrolase</keyword>
<dbReference type="Pfam" id="PF02127">
    <property type="entry name" value="Peptidase_M18"/>
    <property type="match status" value="1"/>
</dbReference>
<gene>
    <name evidence="11" type="ORF">DW016_03450</name>
</gene>
<dbReference type="GO" id="GO:0008237">
    <property type="term" value="F:metallopeptidase activity"/>
    <property type="evidence" value="ECO:0007669"/>
    <property type="project" value="UniProtKB-KW"/>
</dbReference>
<evidence type="ECO:0000256" key="3">
    <source>
        <dbReference type="ARBA" id="ARBA00022438"/>
    </source>
</evidence>
<evidence type="ECO:0000256" key="7">
    <source>
        <dbReference type="ARBA" id="ARBA00022833"/>
    </source>
</evidence>
<dbReference type="RefSeq" id="WP_024733755.1">
    <property type="nucleotide sequence ID" value="NZ_BAABYU010000001.1"/>
</dbReference>
<evidence type="ECO:0000256" key="4">
    <source>
        <dbReference type="ARBA" id="ARBA00022670"/>
    </source>
</evidence>
<dbReference type="SUPFAM" id="SSF101821">
    <property type="entry name" value="Aminopeptidase/glucanase lid domain"/>
    <property type="match status" value="1"/>
</dbReference>